<dbReference type="Proteomes" id="UP001232750">
    <property type="component" value="Unassembled WGS sequence"/>
</dbReference>
<dbReference type="InterPro" id="IPR012347">
    <property type="entry name" value="Ferritin-like"/>
</dbReference>
<name>A0ABT7DQC9_9ACTN</name>
<dbReference type="SUPFAM" id="SSF47240">
    <property type="entry name" value="Ferritin-like"/>
    <property type="match status" value="1"/>
</dbReference>
<evidence type="ECO:0000259" key="6">
    <source>
        <dbReference type="PROSITE" id="PS50903"/>
    </source>
</evidence>
<evidence type="ECO:0000256" key="3">
    <source>
        <dbReference type="ARBA" id="ARBA00022982"/>
    </source>
</evidence>
<gene>
    <name evidence="8" type="ORF">QNJ86_13110</name>
</gene>
<sequence>MSTQVSRRNFVKGAALGAATLTTAGLLAACAPQQEAPKEPAAEDAGAKGADQAAPAADVLSPTKARMNEPVSSLDIMPESTTKVGTTYENLLSALAGETGATTKYEAFSKVAEREGFSQIARLFACTADAEKIHIELEYNLARKMDPSTEKPEPPQVSEYTSDINLIMGANGEIYETSDMYPSFIKVAQDEGNQEAVQVFTRAKLAESVHAERYLDAYNTIDEPSDDKYYLCPICGYIHKGENFTACPICLAPKSSFTAY</sequence>
<dbReference type="CDD" id="cd00729">
    <property type="entry name" value="rubredoxin_SM"/>
    <property type="match status" value="1"/>
</dbReference>
<dbReference type="Pfam" id="PF02915">
    <property type="entry name" value="Rubrerythrin"/>
    <property type="match status" value="1"/>
</dbReference>
<accession>A0ABT7DQC9</accession>
<feature type="domain" description="Rubredoxin-like" evidence="6">
    <location>
        <begin position="227"/>
        <end position="260"/>
    </location>
</feature>
<dbReference type="SUPFAM" id="SSF57802">
    <property type="entry name" value="Rubredoxin-like"/>
    <property type="match status" value="1"/>
</dbReference>
<dbReference type="InterPro" id="IPR052753">
    <property type="entry name" value="Rbr2/Nigerythrin"/>
</dbReference>
<dbReference type="NCBIfam" id="TIGR01409">
    <property type="entry name" value="TAT_signal_seq"/>
    <property type="match status" value="1"/>
</dbReference>
<dbReference type="InterPro" id="IPR009040">
    <property type="entry name" value="Ferritin-like_diiron"/>
</dbReference>
<keyword evidence="3" id="KW-0249">Electron transport</keyword>
<dbReference type="CDD" id="cd01041">
    <property type="entry name" value="Rubrerythrin"/>
    <property type="match status" value="1"/>
</dbReference>
<dbReference type="PANTHER" id="PTHR33746:SF4">
    <property type="entry name" value="RUBRERYTHRIN"/>
    <property type="match status" value="1"/>
</dbReference>
<dbReference type="RefSeq" id="WP_283833095.1">
    <property type="nucleotide sequence ID" value="NZ_JASJEU010000025.1"/>
</dbReference>
<dbReference type="PROSITE" id="PS51318">
    <property type="entry name" value="TAT"/>
    <property type="match status" value="1"/>
</dbReference>
<dbReference type="Gene3D" id="1.20.1260.10">
    <property type="match status" value="1"/>
</dbReference>
<keyword evidence="5" id="KW-0732">Signal</keyword>
<organism evidence="8 9">
    <name type="scientific">Gordonibacter faecis</name>
    <dbReference type="NCBI Taxonomy" id="3047475"/>
    <lineage>
        <taxon>Bacteria</taxon>
        <taxon>Bacillati</taxon>
        <taxon>Actinomycetota</taxon>
        <taxon>Coriobacteriia</taxon>
        <taxon>Eggerthellales</taxon>
        <taxon>Eggerthellaceae</taxon>
        <taxon>Gordonibacter</taxon>
    </lineage>
</organism>
<evidence type="ECO:0000313" key="9">
    <source>
        <dbReference type="Proteomes" id="UP001232750"/>
    </source>
</evidence>
<dbReference type="PROSITE" id="PS50905">
    <property type="entry name" value="FERRITIN_LIKE"/>
    <property type="match status" value="1"/>
</dbReference>
<keyword evidence="2" id="KW-0813">Transport</keyword>
<dbReference type="InterPro" id="IPR024934">
    <property type="entry name" value="Rubredoxin-like_dom"/>
</dbReference>
<evidence type="ECO:0000256" key="2">
    <source>
        <dbReference type="ARBA" id="ARBA00022448"/>
    </source>
</evidence>
<dbReference type="Pfam" id="PF21349">
    <property type="entry name" value="RUBY_RBDX"/>
    <property type="match status" value="1"/>
</dbReference>
<evidence type="ECO:0000313" key="8">
    <source>
        <dbReference type="EMBL" id="MDJ1651743.1"/>
    </source>
</evidence>
<evidence type="ECO:0000259" key="7">
    <source>
        <dbReference type="PROSITE" id="PS50905"/>
    </source>
</evidence>
<evidence type="ECO:0000256" key="5">
    <source>
        <dbReference type="SAM" id="SignalP"/>
    </source>
</evidence>
<reference evidence="8 9" key="1">
    <citation type="submission" date="2023-05" db="EMBL/GenBank/DDBJ databases">
        <title>Gordonibacter KGMB12511T sp. nov., isolated from faeces of healthy Korean.</title>
        <authorList>
            <person name="Kim H.S."/>
            <person name="Kim J.-S."/>
            <person name="Suh M.K."/>
            <person name="Eom M.K."/>
            <person name="Do H.E."/>
            <person name="Lee J.-S."/>
        </authorList>
    </citation>
    <scope>NUCLEOTIDE SEQUENCE [LARGE SCALE GENOMIC DNA]</scope>
    <source>
        <strain evidence="8 9">KGMB12511</strain>
    </source>
</reference>
<feature type="region of interest" description="Disordered" evidence="4">
    <location>
        <begin position="34"/>
        <end position="64"/>
    </location>
</feature>
<comment type="caution">
    <text evidence="8">The sequence shown here is derived from an EMBL/GenBank/DDBJ whole genome shotgun (WGS) entry which is preliminary data.</text>
</comment>
<proteinExistence type="predicted"/>
<dbReference type="PANTHER" id="PTHR33746">
    <property type="entry name" value="RUBRERYTHRIN"/>
    <property type="match status" value="1"/>
</dbReference>
<dbReference type="InterPro" id="IPR054800">
    <property type="entry name" value="Nigrythrn"/>
</dbReference>
<evidence type="ECO:0000256" key="4">
    <source>
        <dbReference type="SAM" id="MobiDB-lite"/>
    </source>
</evidence>
<dbReference type="NCBIfam" id="NF045783">
    <property type="entry name" value="Nigrythrn"/>
    <property type="match status" value="1"/>
</dbReference>
<protein>
    <submittedName>
        <fullName evidence="8">Ferritin family protein</fullName>
    </submittedName>
</protein>
<feature type="compositionally biased region" description="Low complexity" evidence="4">
    <location>
        <begin position="43"/>
        <end position="58"/>
    </location>
</feature>
<dbReference type="PROSITE" id="PS51257">
    <property type="entry name" value="PROKAR_LIPOPROTEIN"/>
    <property type="match status" value="1"/>
</dbReference>
<feature type="chain" id="PRO_5046430540" evidence="5">
    <location>
        <begin position="29"/>
        <end position="260"/>
    </location>
</feature>
<dbReference type="InterPro" id="IPR003251">
    <property type="entry name" value="Rr_diiron-bd_dom"/>
</dbReference>
<evidence type="ECO:0000256" key="1">
    <source>
        <dbReference type="ARBA" id="ARBA00001965"/>
    </source>
</evidence>
<feature type="domain" description="Ferritin-like diiron" evidence="7">
    <location>
        <begin position="81"/>
        <end position="226"/>
    </location>
</feature>
<dbReference type="Gene3D" id="2.20.28.10">
    <property type="match status" value="1"/>
</dbReference>
<comment type="cofactor">
    <cofactor evidence="1">
        <name>Fe(3+)</name>
        <dbReference type="ChEBI" id="CHEBI:29034"/>
    </cofactor>
</comment>
<dbReference type="EMBL" id="JASJEU010000025">
    <property type="protein sequence ID" value="MDJ1651743.1"/>
    <property type="molecule type" value="Genomic_DNA"/>
</dbReference>
<dbReference type="InterPro" id="IPR048574">
    <property type="entry name" value="RUBY_RBDX"/>
</dbReference>
<dbReference type="InterPro" id="IPR009078">
    <property type="entry name" value="Ferritin-like_SF"/>
</dbReference>
<feature type="signal peptide" evidence="5">
    <location>
        <begin position="1"/>
        <end position="28"/>
    </location>
</feature>
<dbReference type="PROSITE" id="PS50903">
    <property type="entry name" value="RUBREDOXIN_LIKE"/>
    <property type="match status" value="1"/>
</dbReference>
<dbReference type="InterPro" id="IPR019546">
    <property type="entry name" value="TAT_signal_bac_arc"/>
</dbReference>
<dbReference type="InterPro" id="IPR006311">
    <property type="entry name" value="TAT_signal"/>
</dbReference>
<keyword evidence="9" id="KW-1185">Reference proteome</keyword>